<dbReference type="GO" id="GO:0004656">
    <property type="term" value="F:procollagen-proline 4-dioxygenase activity"/>
    <property type="evidence" value="ECO:0007669"/>
    <property type="project" value="TreeGrafter"/>
</dbReference>
<dbReference type="PANTHER" id="PTHR10869:SF244">
    <property type="entry name" value="PROLYL 4-HYDROXYLASE SUBUNIT ALPHA-2"/>
    <property type="match status" value="1"/>
</dbReference>
<feature type="domain" description="Fe2OG dioxygenase" evidence="7">
    <location>
        <begin position="46"/>
        <end position="169"/>
    </location>
</feature>
<keyword evidence="2" id="KW-0479">Metal-binding</keyword>
<proteinExistence type="predicted"/>
<evidence type="ECO:0000256" key="5">
    <source>
        <dbReference type="ARBA" id="ARBA00023002"/>
    </source>
</evidence>
<comment type="caution">
    <text evidence="8">The sequence shown here is derived from an EMBL/GenBank/DDBJ whole genome shotgun (WGS) entry which is preliminary data.</text>
</comment>
<reference evidence="8" key="2">
    <citation type="submission" date="2021-09" db="EMBL/GenBank/DDBJ databases">
        <authorList>
            <person name="Jia N."/>
            <person name="Wang J."/>
            <person name="Shi W."/>
            <person name="Du L."/>
            <person name="Sun Y."/>
            <person name="Zhan W."/>
            <person name="Jiang J."/>
            <person name="Wang Q."/>
            <person name="Zhang B."/>
            <person name="Ji P."/>
            <person name="Sakyi L.B."/>
            <person name="Cui X."/>
            <person name="Yuan T."/>
            <person name="Jiang B."/>
            <person name="Yang W."/>
            <person name="Lam T.T.-Y."/>
            <person name="Chang Q."/>
            <person name="Ding S."/>
            <person name="Wang X."/>
            <person name="Zhu J."/>
            <person name="Ruan X."/>
            <person name="Zhao L."/>
            <person name="Wei J."/>
            <person name="Que T."/>
            <person name="Du C."/>
            <person name="Cheng J."/>
            <person name="Dai P."/>
            <person name="Han X."/>
            <person name="Huang E."/>
            <person name="Gao Y."/>
            <person name="Liu J."/>
            <person name="Shao H."/>
            <person name="Ye R."/>
            <person name="Li L."/>
            <person name="Wei W."/>
            <person name="Wang X."/>
            <person name="Wang C."/>
            <person name="Huo Q."/>
            <person name="Li W."/>
            <person name="Guo W."/>
            <person name="Chen H."/>
            <person name="Chen S."/>
            <person name="Zhou L."/>
            <person name="Zhou L."/>
            <person name="Ni X."/>
            <person name="Tian J."/>
            <person name="Zhou Y."/>
            <person name="Sheng Y."/>
            <person name="Liu T."/>
            <person name="Pan Y."/>
            <person name="Xia L."/>
            <person name="Li J."/>
            <person name="Zhao F."/>
            <person name="Cao W."/>
        </authorList>
    </citation>
    <scope>NUCLEOTIDE SEQUENCE</scope>
    <source>
        <strain evidence="8">Rsan-2018</strain>
        <tissue evidence="8">Larvae</tissue>
    </source>
</reference>
<evidence type="ECO:0000313" key="9">
    <source>
        <dbReference type="Proteomes" id="UP000821837"/>
    </source>
</evidence>
<keyword evidence="5" id="KW-0560">Oxidoreductase</keyword>
<dbReference type="InterPro" id="IPR045054">
    <property type="entry name" value="P4HA-like"/>
</dbReference>
<protein>
    <recommendedName>
        <fullName evidence="7">Fe2OG dioxygenase domain-containing protein</fullName>
    </recommendedName>
</protein>
<dbReference type="GO" id="GO:0005783">
    <property type="term" value="C:endoplasmic reticulum"/>
    <property type="evidence" value="ECO:0007669"/>
    <property type="project" value="TreeGrafter"/>
</dbReference>
<dbReference type="Gene3D" id="2.60.120.620">
    <property type="entry name" value="q2cbj1_9rhob like domain"/>
    <property type="match status" value="1"/>
</dbReference>
<dbReference type="InterPro" id="IPR044862">
    <property type="entry name" value="Pro_4_hyd_alph_FE2OG_OXY"/>
</dbReference>
<evidence type="ECO:0000313" key="8">
    <source>
        <dbReference type="EMBL" id="KAH7984717.1"/>
    </source>
</evidence>
<dbReference type="EMBL" id="JABSTV010001245">
    <property type="protein sequence ID" value="KAH7984717.1"/>
    <property type="molecule type" value="Genomic_DNA"/>
</dbReference>
<evidence type="ECO:0000256" key="3">
    <source>
        <dbReference type="ARBA" id="ARBA00022896"/>
    </source>
</evidence>
<keyword evidence="6" id="KW-0408">Iron</keyword>
<dbReference type="InterPro" id="IPR006620">
    <property type="entry name" value="Pro_4_hyd_alph"/>
</dbReference>
<dbReference type="InterPro" id="IPR005123">
    <property type="entry name" value="Oxoglu/Fe-dep_dioxygenase_dom"/>
</dbReference>
<sequence length="181" mass="20604">MHDFVLDKIKASTDTRVVGWLWDIDHSVLRRVTRRIAVATHLSLQSAEDYQVVNYGLAGHYTPHTDGMTFDKIADHIDRKDGNRLATMLMYLSDVEAGGATAFVNLRIAVKPRVGAALFWYNVKPYNGSDFPKYFSFWHQKKASDPLTEHVGCPVLLGSKWIATKWIHERNNVDVRYDTPG</sequence>
<accession>A0A9D4YR08</accession>
<keyword evidence="3" id="KW-0847">Vitamin C</keyword>
<dbReference type="GO" id="GO:0005506">
    <property type="term" value="F:iron ion binding"/>
    <property type="evidence" value="ECO:0007669"/>
    <property type="project" value="InterPro"/>
</dbReference>
<dbReference type="PANTHER" id="PTHR10869">
    <property type="entry name" value="PROLYL 4-HYDROXYLASE ALPHA SUBUNIT"/>
    <property type="match status" value="1"/>
</dbReference>
<reference evidence="8" key="1">
    <citation type="journal article" date="2020" name="Cell">
        <title>Large-Scale Comparative Analyses of Tick Genomes Elucidate Their Genetic Diversity and Vector Capacities.</title>
        <authorList>
            <consortium name="Tick Genome and Microbiome Consortium (TIGMIC)"/>
            <person name="Jia N."/>
            <person name="Wang J."/>
            <person name="Shi W."/>
            <person name="Du L."/>
            <person name="Sun Y."/>
            <person name="Zhan W."/>
            <person name="Jiang J.F."/>
            <person name="Wang Q."/>
            <person name="Zhang B."/>
            <person name="Ji P."/>
            <person name="Bell-Sakyi L."/>
            <person name="Cui X.M."/>
            <person name="Yuan T.T."/>
            <person name="Jiang B.G."/>
            <person name="Yang W.F."/>
            <person name="Lam T.T."/>
            <person name="Chang Q.C."/>
            <person name="Ding S.J."/>
            <person name="Wang X.J."/>
            <person name="Zhu J.G."/>
            <person name="Ruan X.D."/>
            <person name="Zhao L."/>
            <person name="Wei J.T."/>
            <person name="Ye R.Z."/>
            <person name="Que T.C."/>
            <person name="Du C.H."/>
            <person name="Zhou Y.H."/>
            <person name="Cheng J.X."/>
            <person name="Dai P.F."/>
            <person name="Guo W.B."/>
            <person name="Han X.H."/>
            <person name="Huang E.J."/>
            <person name="Li L.F."/>
            <person name="Wei W."/>
            <person name="Gao Y.C."/>
            <person name="Liu J.Z."/>
            <person name="Shao H.Z."/>
            <person name="Wang X."/>
            <person name="Wang C.C."/>
            <person name="Yang T.C."/>
            <person name="Huo Q.B."/>
            <person name="Li W."/>
            <person name="Chen H.Y."/>
            <person name="Chen S.E."/>
            <person name="Zhou L.G."/>
            <person name="Ni X.B."/>
            <person name="Tian J.H."/>
            <person name="Sheng Y."/>
            <person name="Liu T."/>
            <person name="Pan Y.S."/>
            <person name="Xia L.Y."/>
            <person name="Li J."/>
            <person name="Zhao F."/>
            <person name="Cao W.C."/>
        </authorList>
    </citation>
    <scope>NUCLEOTIDE SEQUENCE</scope>
    <source>
        <strain evidence="8">Rsan-2018</strain>
    </source>
</reference>
<dbReference type="VEuPathDB" id="VectorBase:RSAN_050193"/>
<evidence type="ECO:0000256" key="2">
    <source>
        <dbReference type="ARBA" id="ARBA00022723"/>
    </source>
</evidence>
<dbReference type="PROSITE" id="PS51471">
    <property type="entry name" value="FE2OG_OXY"/>
    <property type="match status" value="1"/>
</dbReference>
<evidence type="ECO:0000256" key="1">
    <source>
        <dbReference type="ARBA" id="ARBA00001961"/>
    </source>
</evidence>
<organism evidence="8 9">
    <name type="scientific">Rhipicephalus sanguineus</name>
    <name type="common">Brown dog tick</name>
    <name type="synonym">Ixodes sanguineus</name>
    <dbReference type="NCBI Taxonomy" id="34632"/>
    <lineage>
        <taxon>Eukaryota</taxon>
        <taxon>Metazoa</taxon>
        <taxon>Ecdysozoa</taxon>
        <taxon>Arthropoda</taxon>
        <taxon>Chelicerata</taxon>
        <taxon>Arachnida</taxon>
        <taxon>Acari</taxon>
        <taxon>Parasitiformes</taxon>
        <taxon>Ixodida</taxon>
        <taxon>Ixodoidea</taxon>
        <taxon>Ixodidae</taxon>
        <taxon>Rhipicephalinae</taxon>
        <taxon>Rhipicephalus</taxon>
        <taxon>Rhipicephalus</taxon>
    </lineage>
</organism>
<gene>
    <name evidence="8" type="ORF">HPB52_023582</name>
</gene>
<evidence type="ECO:0000256" key="4">
    <source>
        <dbReference type="ARBA" id="ARBA00022964"/>
    </source>
</evidence>
<dbReference type="SMART" id="SM00702">
    <property type="entry name" value="P4Hc"/>
    <property type="match status" value="1"/>
</dbReference>
<dbReference type="Pfam" id="PF13640">
    <property type="entry name" value="2OG-FeII_Oxy_3"/>
    <property type="match status" value="1"/>
</dbReference>
<keyword evidence="4" id="KW-0223">Dioxygenase</keyword>
<comment type="cofactor">
    <cofactor evidence="1">
        <name>L-ascorbate</name>
        <dbReference type="ChEBI" id="CHEBI:38290"/>
    </cofactor>
</comment>
<dbReference type="AlphaFoldDB" id="A0A9D4YR08"/>
<dbReference type="Proteomes" id="UP000821837">
    <property type="component" value="Chromosome 1"/>
</dbReference>
<evidence type="ECO:0000256" key="6">
    <source>
        <dbReference type="ARBA" id="ARBA00023004"/>
    </source>
</evidence>
<name>A0A9D4YR08_RHISA</name>
<evidence type="ECO:0000259" key="7">
    <source>
        <dbReference type="PROSITE" id="PS51471"/>
    </source>
</evidence>
<dbReference type="GO" id="GO:0031418">
    <property type="term" value="F:L-ascorbic acid binding"/>
    <property type="evidence" value="ECO:0007669"/>
    <property type="project" value="UniProtKB-KW"/>
</dbReference>
<keyword evidence="9" id="KW-1185">Reference proteome</keyword>